<proteinExistence type="predicted"/>
<reference evidence="2" key="1">
    <citation type="submission" date="2016-10" db="EMBL/GenBank/DDBJ databases">
        <authorList>
            <person name="Varghese N."/>
            <person name="Submissions S."/>
        </authorList>
    </citation>
    <scope>NUCLEOTIDE SEQUENCE [LARGE SCALE GENOMIC DNA]</scope>
    <source>
        <strain evidence="2">DSM 24767</strain>
    </source>
</reference>
<name>A0A1H1C1L7_NATTX</name>
<evidence type="ECO:0000313" key="2">
    <source>
        <dbReference type="Proteomes" id="UP000198848"/>
    </source>
</evidence>
<sequence length="315" mass="34983">MPSRRRVLTLLAASPLGVLAGCATPGGALTMRAVETDTAIGVEATETVDANRNPEIATLLDDTLKSDSVEVEGKRPPFDPDRSVRWKEGVYGVSWEVTGERTRTDYVVAAEPVDEDADRARIAYEDLPATDRSKLAGFREELAQANDEPRIGVRLEYVDEDAIEASTLVPESEYDLLVVDDHLVSIEARETETTVHTFTYELEKRATSTAAYGAKLRANRLVTLEPSSDEQRDLIEEAVTDGRAVVGIDDDAFVAVGEQLLTEEPIYVSGREGTWLVEYEDTIYWTELDALRTTELVDRLEEYDTERDRGFSSNN</sequence>
<keyword evidence="2" id="KW-1185">Reference proteome</keyword>
<protein>
    <submittedName>
        <fullName evidence="1">Uncharacterized protein</fullName>
    </submittedName>
</protein>
<dbReference type="PROSITE" id="PS51257">
    <property type="entry name" value="PROKAR_LIPOPROTEIN"/>
    <property type="match status" value="1"/>
</dbReference>
<dbReference type="STRING" id="1095778.SAMN04489842_1228"/>
<dbReference type="OrthoDB" id="193751at2157"/>
<dbReference type="PROSITE" id="PS51318">
    <property type="entry name" value="TAT"/>
    <property type="match status" value="1"/>
</dbReference>
<organism evidence="1 2">
    <name type="scientific">Natronobacterium texcoconense</name>
    <dbReference type="NCBI Taxonomy" id="1095778"/>
    <lineage>
        <taxon>Archaea</taxon>
        <taxon>Methanobacteriati</taxon>
        <taxon>Methanobacteriota</taxon>
        <taxon>Stenosarchaea group</taxon>
        <taxon>Halobacteria</taxon>
        <taxon>Halobacteriales</taxon>
        <taxon>Natrialbaceae</taxon>
        <taxon>Natronobacterium</taxon>
    </lineage>
</organism>
<dbReference type="InterPro" id="IPR006311">
    <property type="entry name" value="TAT_signal"/>
</dbReference>
<dbReference type="EMBL" id="FNLC01000001">
    <property type="protein sequence ID" value="SDQ57910.1"/>
    <property type="molecule type" value="Genomic_DNA"/>
</dbReference>
<accession>A0A1H1C1L7</accession>
<evidence type="ECO:0000313" key="1">
    <source>
        <dbReference type="EMBL" id="SDQ57910.1"/>
    </source>
</evidence>
<dbReference type="Proteomes" id="UP000198848">
    <property type="component" value="Unassembled WGS sequence"/>
</dbReference>
<gene>
    <name evidence="1" type="ORF">SAMN04489842_1228</name>
</gene>
<dbReference type="RefSeq" id="WP_090378776.1">
    <property type="nucleotide sequence ID" value="NZ_FNLC01000001.1"/>
</dbReference>
<dbReference type="AlphaFoldDB" id="A0A1H1C1L7"/>